<evidence type="ECO:0008006" key="5">
    <source>
        <dbReference type="Google" id="ProtNLM"/>
    </source>
</evidence>
<proteinExistence type="predicted"/>
<evidence type="ECO:0000313" key="4">
    <source>
        <dbReference type="Proteomes" id="UP000198460"/>
    </source>
</evidence>
<evidence type="ECO:0000256" key="2">
    <source>
        <dbReference type="SAM" id="SignalP"/>
    </source>
</evidence>
<sequence>MTKPILLALAAGALLAGCIAYPADPGAGVNVSVGWHGDRYWDGRRYWDRDEWERGRPQYRERDDPRNRHDDDNRRD</sequence>
<dbReference type="EMBL" id="FXAN01000133">
    <property type="protein sequence ID" value="SMG03205.1"/>
    <property type="molecule type" value="Genomic_DNA"/>
</dbReference>
<gene>
    <name evidence="3" type="ORF">BSIN_5335</name>
</gene>
<evidence type="ECO:0000256" key="1">
    <source>
        <dbReference type="SAM" id="MobiDB-lite"/>
    </source>
</evidence>
<dbReference type="RefSeq" id="WP_089342382.1">
    <property type="nucleotide sequence ID" value="NZ_FXAN01000133.1"/>
</dbReference>
<reference evidence="3 4" key="1">
    <citation type="submission" date="2017-04" db="EMBL/GenBank/DDBJ databases">
        <authorList>
            <person name="Afonso C.L."/>
            <person name="Miller P.J."/>
            <person name="Scott M.A."/>
            <person name="Spackman E."/>
            <person name="Goraichik I."/>
            <person name="Dimitrov K.M."/>
            <person name="Suarez D.L."/>
            <person name="Swayne D.E."/>
        </authorList>
    </citation>
    <scope>NUCLEOTIDE SEQUENCE [LARGE SCALE GENOMIC DNA]</scope>
    <source>
        <strain evidence="3">LMG 28154</strain>
    </source>
</reference>
<dbReference type="Proteomes" id="UP000198460">
    <property type="component" value="Unassembled WGS sequence"/>
</dbReference>
<feature type="region of interest" description="Disordered" evidence="1">
    <location>
        <begin position="57"/>
        <end position="76"/>
    </location>
</feature>
<feature type="chain" id="PRO_5012873065" description="Lipoprotein" evidence="2">
    <location>
        <begin position="23"/>
        <end position="76"/>
    </location>
</feature>
<organism evidence="3 4">
    <name type="scientific">Burkholderia singularis</name>
    <dbReference type="NCBI Taxonomy" id="1503053"/>
    <lineage>
        <taxon>Bacteria</taxon>
        <taxon>Pseudomonadati</taxon>
        <taxon>Pseudomonadota</taxon>
        <taxon>Betaproteobacteria</taxon>
        <taxon>Burkholderiales</taxon>
        <taxon>Burkholderiaceae</taxon>
        <taxon>Burkholderia</taxon>
        <taxon>pseudomallei group</taxon>
    </lineage>
</organism>
<name>A0A238HDJ4_9BURK</name>
<keyword evidence="2" id="KW-0732">Signal</keyword>
<dbReference type="AlphaFoldDB" id="A0A238HDJ4"/>
<dbReference type="PROSITE" id="PS51257">
    <property type="entry name" value="PROKAR_LIPOPROTEIN"/>
    <property type="match status" value="1"/>
</dbReference>
<feature type="signal peptide" evidence="2">
    <location>
        <begin position="1"/>
        <end position="22"/>
    </location>
</feature>
<protein>
    <recommendedName>
        <fullName evidence="5">Lipoprotein</fullName>
    </recommendedName>
</protein>
<accession>A0A238HDJ4</accession>
<evidence type="ECO:0000313" key="3">
    <source>
        <dbReference type="EMBL" id="SMG03205.1"/>
    </source>
</evidence>